<dbReference type="CDD" id="cd06339">
    <property type="entry name" value="PBP1_YraM_LppC_lipoprotein-like"/>
    <property type="match status" value="1"/>
</dbReference>
<dbReference type="InterPro" id="IPR007443">
    <property type="entry name" value="LpoA"/>
</dbReference>
<evidence type="ECO:0000313" key="4">
    <source>
        <dbReference type="Proteomes" id="UP000017640"/>
    </source>
</evidence>
<evidence type="ECO:0008006" key="5">
    <source>
        <dbReference type="Google" id="ProtNLM"/>
    </source>
</evidence>
<dbReference type="SUPFAM" id="SSF53822">
    <property type="entry name" value="Periplasmic binding protein-like I"/>
    <property type="match status" value="1"/>
</dbReference>
<evidence type="ECO:0000256" key="1">
    <source>
        <dbReference type="ARBA" id="ARBA00023136"/>
    </source>
</evidence>
<evidence type="ECO:0000256" key="2">
    <source>
        <dbReference type="SAM" id="MobiDB-lite"/>
    </source>
</evidence>
<dbReference type="PROSITE" id="PS51257">
    <property type="entry name" value="PROKAR_LIPOPROTEIN"/>
    <property type="match status" value="1"/>
</dbReference>
<reference evidence="3 4" key="1">
    <citation type="journal article" date="2013" name="BMC Genomics">
        <title>Genomes of "Spiribacter", a streamlined, successful halophilic bacterium.</title>
        <authorList>
            <person name="Lopez-Perez M."/>
            <person name="Ghai R."/>
            <person name="Leon M.J."/>
            <person name="Rodriguez-Olmos A."/>
            <person name="Copa-Patino J.L."/>
            <person name="Soliveri J."/>
            <person name="Sanchez-Porro C."/>
            <person name="Ventosa A."/>
            <person name="Rodriguez-Valera F."/>
        </authorList>
    </citation>
    <scope>NUCLEOTIDE SEQUENCE [LARGE SCALE GENOMIC DNA]</scope>
    <source>
        <strain evidence="3 4">UAH-SP71</strain>
    </source>
</reference>
<dbReference type="KEGG" id="spiu:SPICUR_07690"/>
<dbReference type="HOGENOM" id="CLU_026091_2_0_6"/>
<dbReference type="OrthoDB" id="6708821at2"/>
<organism evidence="3 4">
    <name type="scientific">Spiribacter curvatus</name>
    <dbReference type="NCBI Taxonomy" id="1335757"/>
    <lineage>
        <taxon>Bacteria</taxon>
        <taxon>Pseudomonadati</taxon>
        <taxon>Pseudomonadota</taxon>
        <taxon>Gammaproteobacteria</taxon>
        <taxon>Chromatiales</taxon>
        <taxon>Ectothiorhodospiraceae</taxon>
        <taxon>Spiribacter</taxon>
    </lineage>
</organism>
<gene>
    <name evidence="3" type="ORF">SPICUR_07690</name>
</gene>
<dbReference type="Pfam" id="PF04348">
    <property type="entry name" value="LppC"/>
    <property type="match status" value="1"/>
</dbReference>
<accession>U5T7Y2</accession>
<dbReference type="EMBL" id="CP005990">
    <property type="protein sequence ID" value="AGY92498.1"/>
    <property type="molecule type" value="Genomic_DNA"/>
</dbReference>
<dbReference type="InterPro" id="IPR028082">
    <property type="entry name" value="Peripla_BP_I"/>
</dbReference>
<dbReference type="eggNOG" id="COG3107">
    <property type="taxonomic scope" value="Bacteria"/>
</dbReference>
<dbReference type="Proteomes" id="UP000017640">
    <property type="component" value="Chromosome"/>
</dbReference>
<name>U5T7Y2_9GAMM</name>
<sequence length="628" mass="67411">MSTPRLPILLLIIGLVISGCSSLETRDAQPLETVTAPRIDDAEAALALGDPSSALTLLRMAADDFSEPTSTGLRLEAARLALALDDRSMARAILDASDGATSVDHQAVATLVRTRLDPTLSDAAVIERLESLPASLSRRMEPYRLQSLIRARAARGDLNGAISDWQSLQRQALMPEQRRITEARLWQALRSAPMADLDAAVEAAPDATTEDWLRLVIGVRERALDAAATRSFINDWAGGPSEPPISGATLNRIMAMQRADLSPPRRVAALLPLSGDLASAGRAVRDGLLAAYHADDTDRPSLMFIDVGSAGRGVTDAYRTAIARGAGRVIGPLRKSAVRDLIASSDLPVPMIALNRIDSDRMGPDVQQFGLAPENDAVATAALVRELGHERLLVIGRDDDWGQRVAEAFETALTAADGDIAGRQTYPTDQEDLSYPIKALLLIDASEDRRERLESITGARYGFEARRRQDTDGIFIAAFERDARLVVPQLRFHRGIDLPVFGISDSFPEQPEPGANRDLSGLIFARMPWLLNESTATVAADARAQLDALPSSAPTTRLEGLGVDAYRLLSGIDPLSRDPALTMPGVTGRISVNTEGQIERALHPVRVGTGGLERLTPGNDGAGDAFVP</sequence>
<dbReference type="GO" id="GO:0030234">
    <property type="term" value="F:enzyme regulator activity"/>
    <property type="evidence" value="ECO:0007669"/>
    <property type="project" value="TreeGrafter"/>
</dbReference>
<feature type="region of interest" description="Disordered" evidence="2">
    <location>
        <begin position="609"/>
        <end position="628"/>
    </location>
</feature>
<dbReference type="STRING" id="1335757.SPICUR_07690"/>
<dbReference type="GO" id="GO:0009252">
    <property type="term" value="P:peptidoglycan biosynthetic process"/>
    <property type="evidence" value="ECO:0007669"/>
    <property type="project" value="TreeGrafter"/>
</dbReference>
<dbReference type="GO" id="GO:0031241">
    <property type="term" value="C:periplasmic side of cell outer membrane"/>
    <property type="evidence" value="ECO:0007669"/>
    <property type="project" value="TreeGrafter"/>
</dbReference>
<dbReference type="PANTHER" id="PTHR38038">
    <property type="entry name" value="PENICILLIN-BINDING PROTEIN ACTIVATOR LPOA"/>
    <property type="match status" value="1"/>
</dbReference>
<dbReference type="AlphaFoldDB" id="U5T7Y2"/>
<dbReference type="Gene3D" id="1.25.40.650">
    <property type="match status" value="1"/>
</dbReference>
<proteinExistence type="predicted"/>
<keyword evidence="4" id="KW-1185">Reference proteome</keyword>
<keyword evidence="1" id="KW-0472">Membrane</keyword>
<dbReference type="PANTHER" id="PTHR38038:SF1">
    <property type="entry name" value="PENICILLIN-BINDING PROTEIN ACTIVATOR LPOA"/>
    <property type="match status" value="1"/>
</dbReference>
<protein>
    <recommendedName>
        <fullName evidence="5">Penicillin-binding protein activator</fullName>
    </recommendedName>
</protein>
<dbReference type="Gene3D" id="3.40.50.2300">
    <property type="match status" value="2"/>
</dbReference>
<evidence type="ECO:0000313" key="3">
    <source>
        <dbReference type="EMBL" id="AGY92498.1"/>
    </source>
</evidence>
<dbReference type="RefSeq" id="WP_023367722.1">
    <property type="nucleotide sequence ID" value="NC_022664.1"/>
</dbReference>